<keyword evidence="2" id="KW-1185">Reference proteome</keyword>
<feature type="non-terminal residue" evidence="1">
    <location>
        <position position="176"/>
    </location>
</feature>
<dbReference type="EMBL" id="ML209054">
    <property type="protein sequence ID" value="TFK59187.1"/>
    <property type="molecule type" value="Genomic_DNA"/>
</dbReference>
<proteinExistence type="predicted"/>
<accession>A0ACD3A0P5</accession>
<organism evidence="1 2">
    <name type="scientific">Pluteus cervinus</name>
    <dbReference type="NCBI Taxonomy" id="181527"/>
    <lineage>
        <taxon>Eukaryota</taxon>
        <taxon>Fungi</taxon>
        <taxon>Dikarya</taxon>
        <taxon>Basidiomycota</taxon>
        <taxon>Agaricomycotina</taxon>
        <taxon>Agaricomycetes</taxon>
        <taxon>Agaricomycetidae</taxon>
        <taxon>Agaricales</taxon>
        <taxon>Pluteineae</taxon>
        <taxon>Pluteaceae</taxon>
        <taxon>Pluteus</taxon>
    </lineage>
</organism>
<evidence type="ECO:0000313" key="1">
    <source>
        <dbReference type="EMBL" id="TFK59187.1"/>
    </source>
</evidence>
<reference evidence="1 2" key="1">
    <citation type="journal article" date="2019" name="Nat. Ecol. Evol.">
        <title>Megaphylogeny resolves global patterns of mushroom evolution.</title>
        <authorList>
            <person name="Varga T."/>
            <person name="Krizsan K."/>
            <person name="Foldi C."/>
            <person name="Dima B."/>
            <person name="Sanchez-Garcia M."/>
            <person name="Sanchez-Ramirez S."/>
            <person name="Szollosi G.J."/>
            <person name="Szarkandi J.G."/>
            <person name="Papp V."/>
            <person name="Albert L."/>
            <person name="Andreopoulos W."/>
            <person name="Angelini C."/>
            <person name="Antonin V."/>
            <person name="Barry K.W."/>
            <person name="Bougher N.L."/>
            <person name="Buchanan P."/>
            <person name="Buyck B."/>
            <person name="Bense V."/>
            <person name="Catcheside P."/>
            <person name="Chovatia M."/>
            <person name="Cooper J."/>
            <person name="Damon W."/>
            <person name="Desjardin D."/>
            <person name="Finy P."/>
            <person name="Geml J."/>
            <person name="Haridas S."/>
            <person name="Hughes K."/>
            <person name="Justo A."/>
            <person name="Karasinski D."/>
            <person name="Kautmanova I."/>
            <person name="Kiss B."/>
            <person name="Kocsube S."/>
            <person name="Kotiranta H."/>
            <person name="LaButti K.M."/>
            <person name="Lechner B.E."/>
            <person name="Liimatainen K."/>
            <person name="Lipzen A."/>
            <person name="Lukacs Z."/>
            <person name="Mihaltcheva S."/>
            <person name="Morgado L.N."/>
            <person name="Niskanen T."/>
            <person name="Noordeloos M.E."/>
            <person name="Ohm R.A."/>
            <person name="Ortiz-Santana B."/>
            <person name="Ovrebo C."/>
            <person name="Racz N."/>
            <person name="Riley R."/>
            <person name="Savchenko A."/>
            <person name="Shiryaev A."/>
            <person name="Soop K."/>
            <person name="Spirin V."/>
            <person name="Szebenyi C."/>
            <person name="Tomsovsky M."/>
            <person name="Tulloss R.E."/>
            <person name="Uehling J."/>
            <person name="Grigoriev I.V."/>
            <person name="Vagvolgyi C."/>
            <person name="Papp T."/>
            <person name="Martin F.M."/>
            <person name="Miettinen O."/>
            <person name="Hibbett D.S."/>
            <person name="Nagy L.G."/>
        </authorList>
    </citation>
    <scope>NUCLEOTIDE SEQUENCE [LARGE SCALE GENOMIC DNA]</scope>
    <source>
        <strain evidence="1 2">NL-1719</strain>
    </source>
</reference>
<sequence>RATKETKNEPRYPPRPVSQPLIDRVITDFCQEVSPASFEECGCAVCGRLSVIATMTESKKLSGFFRNIGNVDCTRNERESVKDPICPIQGPVLATGCSRVCLECREQLVRNRTPRHALASGLWIGDIPPELSDLRFMEKLLIARIRVNSSIVRVSSGFHKMKAHVIAFENPVPKIY</sequence>
<protein>
    <submittedName>
        <fullName evidence="1">Uncharacterized protein</fullName>
    </submittedName>
</protein>
<gene>
    <name evidence="1" type="ORF">BDN72DRAFT_723698</name>
</gene>
<feature type="non-terminal residue" evidence="1">
    <location>
        <position position="1"/>
    </location>
</feature>
<name>A0ACD3A0P5_9AGAR</name>
<dbReference type="Proteomes" id="UP000308600">
    <property type="component" value="Unassembled WGS sequence"/>
</dbReference>
<evidence type="ECO:0000313" key="2">
    <source>
        <dbReference type="Proteomes" id="UP000308600"/>
    </source>
</evidence>